<dbReference type="AlphaFoldDB" id="A0A094QGS2"/>
<protein>
    <submittedName>
        <fullName evidence="1">Uncharacterized protein</fullName>
    </submittedName>
</protein>
<evidence type="ECO:0000313" key="1">
    <source>
        <dbReference type="EMBL" id="KGA21489.1"/>
    </source>
</evidence>
<organism evidence="1">
    <name type="scientific">freshwater metagenome</name>
    <dbReference type="NCBI Taxonomy" id="449393"/>
    <lineage>
        <taxon>unclassified sequences</taxon>
        <taxon>metagenomes</taxon>
        <taxon>ecological metagenomes</taxon>
    </lineage>
</organism>
<proteinExistence type="predicted"/>
<comment type="caution">
    <text evidence="1">The sequence shown here is derived from an EMBL/GenBank/DDBJ whole genome shotgun (WGS) entry which is preliminary data.</text>
</comment>
<gene>
    <name evidence="1" type="ORF">GM51_1585</name>
</gene>
<sequence length="290" mass="31397">MTSELSANQPSDIRGSAPADYWKAFEEKWTSLLTYRYLGREWGSLDDNVAEGHFMKLRHDMRNTTGGIMAAPLCVASPECGGFNDNVVVPNPLIASMQILDPARDVKKLMILPDNLHTGRRLGFSRALVVDANNPERVIAISTGVGLSLGDVPEGYQKIDNPPIDIVDSPDLPPLHQVFGAERMLHGVWQLPVLTAELASPDAALHIGPQHIALETASTELAQALSSAQLQISDWYVMFVNRGKVGPFVTQGEAFVGANGKVGTRVNLIDEGDNHRVVSTSAATFSPVHL</sequence>
<dbReference type="EMBL" id="JNSL01000005">
    <property type="protein sequence ID" value="KGA21489.1"/>
    <property type="molecule type" value="Genomic_DNA"/>
</dbReference>
<name>A0A094QGS2_9ZZZZ</name>
<accession>A0A094QGS2</accession>
<reference evidence="1" key="1">
    <citation type="submission" date="2014-06" db="EMBL/GenBank/DDBJ databases">
        <title>Key roles for freshwater Actinobacteria revealed by deep metagenomic sequencing.</title>
        <authorList>
            <person name="Ghai R."/>
            <person name="Mizuno C.M."/>
            <person name="Picazo A."/>
            <person name="Camacho A."/>
            <person name="Rodriguez-Valera F."/>
        </authorList>
    </citation>
    <scope>NUCLEOTIDE SEQUENCE</scope>
</reference>